<accession>A0A645I8I0</accession>
<gene>
    <name evidence="1" type="ORF">SDC9_195171</name>
</gene>
<dbReference type="Pfam" id="PF02321">
    <property type="entry name" value="OEP"/>
    <property type="match status" value="1"/>
</dbReference>
<reference evidence="1" key="1">
    <citation type="submission" date="2019-08" db="EMBL/GenBank/DDBJ databases">
        <authorList>
            <person name="Kucharzyk K."/>
            <person name="Murdoch R.W."/>
            <person name="Higgins S."/>
            <person name="Loffler F."/>
        </authorList>
    </citation>
    <scope>NUCLEOTIDE SEQUENCE</scope>
</reference>
<evidence type="ECO:0008006" key="2">
    <source>
        <dbReference type="Google" id="ProtNLM"/>
    </source>
</evidence>
<dbReference type="Gene3D" id="1.20.1600.10">
    <property type="entry name" value="Outer membrane efflux proteins (OEP)"/>
    <property type="match status" value="1"/>
</dbReference>
<sequence length="149" mass="16652">MPTPSFGLSRIRNSVDGSFNQVGVSVEIPLFDRRQGPIERAKVEADQAELRRDAVVLAAQSELQRALQQLSLRRTAVRDYEKEGLAQIAPLHQMAQDAYKLGKGTILELIDALGSITEHRLEHLELVKDMLDAEWEVRQASGDLPQVQP</sequence>
<dbReference type="InterPro" id="IPR010131">
    <property type="entry name" value="MdtP/NodT-like"/>
</dbReference>
<dbReference type="EMBL" id="VSSQ01109172">
    <property type="protein sequence ID" value="MPN47568.1"/>
    <property type="molecule type" value="Genomic_DNA"/>
</dbReference>
<dbReference type="GO" id="GO:0015562">
    <property type="term" value="F:efflux transmembrane transporter activity"/>
    <property type="evidence" value="ECO:0007669"/>
    <property type="project" value="InterPro"/>
</dbReference>
<proteinExistence type="predicted"/>
<evidence type="ECO:0000313" key="1">
    <source>
        <dbReference type="EMBL" id="MPN47568.1"/>
    </source>
</evidence>
<comment type="caution">
    <text evidence="1">The sequence shown here is derived from an EMBL/GenBank/DDBJ whole genome shotgun (WGS) entry which is preliminary data.</text>
</comment>
<name>A0A645I8I0_9ZZZZ</name>
<dbReference type="PANTHER" id="PTHR30203">
    <property type="entry name" value="OUTER MEMBRANE CATION EFFLUX PROTEIN"/>
    <property type="match status" value="1"/>
</dbReference>
<organism evidence="1">
    <name type="scientific">bioreactor metagenome</name>
    <dbReference type="NCBI Taxonomy" id="1076179"/>
    <lineage>
        <taxon>unclassified sequences</taxon>
        <taxon>metagenomes</taxon>
        <taxon>ecological metagenomes</taxon>
    </lineage>
</organism>
<dbReference type="AlphaFoldDB" id="A0A645I8I0"/>
<dbReference type="InterPro" id="IPR003423">
    <property type="entry name" value="OMP_efflux"/>
</dbReference>
<dbReference type="SUPFAM" id="SSF56954">
    <property type="entry name" value="Outer membrane efflux proteins (OEP)"/>
    <property type="match status" value="1"/>
</dbReference>
<protein>
    <recommendedName>
        <fullName evidence="2">Cobalt-zinc-cadmium resistance protein CzcC</fullName>
    </recommendedName>
</protein>